<gene>
    <name evidence="6" type="primary">tilS</name>
    <name evidence="8" type="ordered locus">Rvan_3297</name>
</gene>
<dbReference type="STRING" id="648757.Rvan_3297"/>
<keyword evidence="3 6" id="KW-0547">Nucleotide-binding</keyword>
<dbReference type="NCBIfam" id="TIGR02432">
    <property type="entry name" value="lysidine_TilS_N"/>
    <property type="match status" value="1"/>
</dbReference>
<proteinExistence type="inferred from homology"/>
<comment type="domain">
    <text evidence="6">The N-terminal region contains the highly conserved SGGXDS motif, predicted to be a P-loop motif involved in ATP binding.</text>
</comment>
<keyword evidence="9" id="KW-1185">Reference proteome</keyword>
<keyword evidence="4 6" id="KW-0067">ATP-binding</keyword>
<dbReference type="Pfam" id="PF01171">
    <property type="entry name" value="ATP_bind_3"/>
    <property type="match status" value="1"/>
</dbReference>
<comment type="catalytic activity">
    <reaction evidence="5 6">
        <text>cytidine(34) in tRNA(Ile2) + L-lysine + ATP = lysidine(34) in tRNA(Ile2) + AMP + diphosphate + H(+)</text>
        <dbReference type="Rhea" id="RHEA:43744"/>
        <dbReference type="Rhea" id="RHEA-COMP:10625"/>
        <dbReference type="Rhea" id="RHEA-COMP:10670"/>
        <dbReference type="ChEBI" id="CHEBI:15378"/>
        <dbReference type="ChEBI" id="CHEBI:30616"/>
        <dbReference type="ChEBI" id="CHEBI:32551"/>
        <dbReference type="ChEBI" id="CHEBI:33019"/>
        <dbReference type="ChEBI" id="CHEBI:82748"/>
        <dbReference type="ChEBI" id="CHEBI:83665"/>
        <dbReference type="ChEBI" id="CHEBI:456215"/>
        <dbReference type="EC" id="6.3.4.19"/>
    </reaction>
</comment>
<dbReference type="GO" id="GO:0006400">
    <property type="term" value="P:tRNA modification"/>
    <property type="evidence" value="ECO:0007669"/>
    <property type="project" value="UniProtKB-UniRule"/>
</dbReference>
<evidence type="ECO:0000256" key="5">
    <source>
        <dbReference type="ARBA" id="ARBA00048539"/>
    </source>
</evidence>
<comment type="subcellular location">
    <subcellularLocation>
        <location evidence="6">Cytoplasm</location>
    </subcellularLocation>
</comment>
<evidence type="ECO:0000313" key="8">
    <source>
        <dbReference type="EMBL" id="ADP72484.1"/>
    </source>
</evidence>
<dbReference type="PANTHER" id="PTHR43033:SF1">
    <property type="entry name" value="TRNA(ILE)-LYSIDINE SYNTHASE-RELATED"/>
    <property type="match status" value="1"/>
</dbReference>
<dbReference type="Gene3D" id="3.40.50.620">
    <property type="entry name" value="HUPs"/>
    <property type="match status" value="1"/>
</dbReference>
<protein>
    <recommendedName>
        <fullName evidence="6">tRNA(Ile)-lysidine synthase</fullName>
        <ecNumber evidence="6">6.3.4.19</ecNumber>
    </recommendedName>
    <alternativeName>
        <fullName evidence="6">tRNA(Ile)-2-lysyl-cytidine synthase</fullName>
    </alternativeName>
    <alternativeName>
        <fullName evidence="6">tRNA(Ile)-lysidine synthetase</fullName>
    </alternativeName>
</protein>
<accession>E3I297</accession>
<keyword evidence="1 6" id="KW-0436">Ligase</keyword>
<dbReference type="InterPro" id="IPR012094">
    <property type="entry name" value="tRNA_Ile_lys_synt"/>
</dbReference>
<evidence type="ECO:0000256" key="2">
    <source>
        <dbReference type="ARBA" id="ARBA00022694"/>
    </source>
</evidence>
<keyword evidence="2 6" id="KW-0819">tRNA processing</keyword>
<comment type="similarity">
    <text evidence="6">Belongs to the tRNA(Ile)-lysidine synthase family.</text>
</comment>
<reference evidence="9" key="1">
    <citation type="journal article" date="2011" name="J. Bacteriol.">
        <title>Genome sequences of eight morphologically diverse alphaproteobacteria.</title>
        <authorList>
            <consortium name="US DOE Joint Genome Institute"/>
            <person name="Brown P.J."/>
            <person name="Kysela D.T."/>
            <person name="Buechlein A."/>
            <person name="Hemmerich C."/>
            <person name="Brun Y.V."/>
        </authorList>
    </citation>
    <scope>NUCLEOTIDE SEQUENCE [LARGE SCALE GENOMIC DNA]</scope>
    <source>
        <strain evidence="9">ATCC 17100 / ATH 3.1.1 / DSM 162 / LMG 4299</strain>
    </source>
</reference>
<dbReference type="InterPro" id="IPR011063">
    <property type="entry name" value="TilS/TtcA_N"/>
</dbReference>
<feature type="binding site" evidence="6">
    <location>
        <begin position="61"/>
        <end position="66"/>
    </location>
    <ligand>
        <name>ATP</name>
        <dbReference type="ChEBI" id="CHEBI:30616"/>
    </ligand>
</feature>
<dbReference type="eggNOG" id="COG0037">
    <property type="taxonomic scope" value="Bacteria"/>
</dbReference>
<dbReference type="OrthoDB" id="9807403at2"/>
<name>E3I297_RHOVT</name>
<dbReference type="HOGENOM" id="CLU_018869_3_2_5"/>
<feature type="domain" description="tRNA(Ile)-lysidine/2-thiocytidine synthase N-terminal" evidence="7">
    <location>
        <begin position="56"/>
        <end position="235"/>
    </location>
</feature>
<keyword evidence="6" id="KW-0963">Cytoplasm</keyword>
<dbReference type="EC" id="6.3.4.19" evidence="6"/>
<comment type="function">
    <text evidence="6">Ligates lysine onto the cytidine present at position 34 of the AUA codon-specific tRNA(Ile) that contains the anticodon CAU, in an ATP-dependent manner. Cytidine is converted to lysidine, thus changing the amino acid specificity of the tRNA from methionine to isoleucine.</text>
</comment>
<dbReference type="HAMAP" id="MF_01161">
    <property type="entry name" value="tRNA_Ile_lys_synt"/>
    <property type="match status" value="1"/>
</dbReference>
<evidence type="ECO:0000256" key="6">
    <source>
        <dbReference type="HAMAP-Rule" id="MF_01161"/>
    </source>
</evidence>
<dbReference type="CDD" id="cd01992">
    <property type="entry name" value="TilS_N"/>
    <property type="match status" value="1"/>
</dbReference>
<dbReference type="GO" id="GO:0005524">
    <property type="term" value="F:ATP binding"/>
    <property type="evidence" value="ECO:0007669"/>
    <property type="project" value="UniProtKB-UniRule"/>
</dbReference>
<dbReference type="AlphaFoldDB" id="E3I297"/>
<evidence type="ECO:0000256" key="4">
    <source>
        <dbReference type="ARBA" id="ARBA00022840"/>
    </source>
</evidence>
<dbReference type="GO" id="GO:0005737">
    <property type="term" value="C:cytoplasm"/>
    <property type="evidence" value="ECO:0007669"/>
    <property type="project" value="UniProtKB-SubCell"/>
</dbReference>
<dbReference type="InterPro" id="IPR012795">
    <property type="entry name" value="tRNA_Ile_lys_synt_N"/>
</dbReference>
<dbReference type="PANTHER" id="PTHR43033">
    <property type="entry name" value="TRNA(ILE)-LYSIDINE SYNTHASE-RELATED"/>
    <property type="match status" value="1"/>
</dbReference>
<dbReference type="SUPFAM" id="SSF52402">
    <property type="entry name" value="Adenine nucleotide alpha hydrolases-like"/>
    <property type="match status" value="1"/>
</dbReference>
<sequence>MGDQIAYCRSVATPIHFDDARGAERRPQNDGRTVPTVINDSEIRKAFASVEASPALVLAVSGGPDSMALMHLARRWATLASRQAATITVATVDHGLRPESAEEATFVKAHARALGFEHVTLVWSGEKPSAGLQAAARRARYALLTAQARVNGASLLTAHTRDDQAETLIMRLSRGSGVDGLSAIAPVSGRDGVRLVRPLLGFSKTRLTAYLRARHVPFVRDPSNENTAFERVRLRLAMKALANAGVSKAALALSAARLGRSRAALDEAAERFLDGFFRVSPLAHGEIDREAFDALPDEIALRVLARVLPLVGGRAEPPRMMRLERLLENLRSRNSEATLGGSLMIAAAGRLSFYREPGRMKPEPLFLEPRVAVLWDRRFLVSAPTAAACEGQVRPLGEPGWTAWRKERKQLGLSAEANRLAALATPALWRVDKLLAAPVISGEGYASAVPSVTAKLAPPLARFLTRLPNTTSSALGKDTPIPYL</sequence>
<dbReference type="Proteomes" id="UP000001399">
    <property type="component" value="Chromosome"/>
</dbReference>
<dbReference type="EMBL" id="CP002292">
    <property type="protein sequence ID" value="ADP72484.1"/>
    <property type="molecule type" value="Genomic_DNA"/>
</dbReference>
<dbReference type="GO" id="GO:0032267">
    <property type="term" value="F:tRNA(Ile)-lysidine synthase activity"/>
    <property type="evidence" value="ECO:0007669"/>
    <property type="project" value="UniProtKB-EC"/>
</dbReference>
<dbReference type="InterPro" id="IPR014729">
    <property type="entry name" value="Rossmann-like_a/b/a_fold"/>
</dbReference>
<dbReference type="KEGG" id="rva:Rvan_3297"/>
<evidence type="ECO:0000256" key="3">
    <source>
        <dbReference type="ARBA" id="ARBA00022741"/>
    </source>
</evidence>
<evidence type="ECO:0000259" key="7">
    <source>
        <dbReference type="Pfam" id="PF01171"/>
    </source>
</evidence>
<evidence type="ECO:0000313" key="9">
    <source>
        <dbReference type="Proteomes" id="UP000001399"/>
    </source>
</evidence>
<evidence type="ECO:0000256" key="1">
    <source>
        <dbReference type="ARBA" id="ARBA00022598"/>
    </source>
</evidence>
<organism evidence="8 9">
    <name type="scientific">Rhodomicrobium vannielii (strain ATCC 17100 / DSM 162 / LMG 4299 / NCIMB 10020 / ATH 3.1.1)</name>
    <dbReference type="NCBI Taxonomy" id="648757"/>
    <lineage>
        <taxon>Bacteria</taxon>
        <taxon>Pseudomonadati</taxon>
        <taxon>Pseudomonadota</taxon>
        <taxon>Alphaproteobacteria</taxon>
        <taxon>Hyphomicrobiales</taxon>
        <taxon>Hyphomicrobiaceae</taxon>
        <taxon>Rhodomicrobium</taxon>
    </lineage>
</organism>